<name>I2GVH6_HENB6</name>
<dbReference type="PANTHER" id="PTHR22684">
    <property type="entry name" value="NULP1-RELATED"/>
    <property type="match status" value="1"/>
</dbReference>
<dbReference type="GeneID" id="14493708"/>
<protein>
    <recommendedName>
        <fullName evidence="4">Ribosome quality control complex subunit 1</fullName>
    </recommendedName>
</protein>
<evidence type="ECO:0000313" key="3">
    <source>
        <dbReference type="Proteomes" id="UP000002866"/>
    </source>
</evidence>
<feature type="region of interest" description="Disordered" evidence="1">
    <location>
        <begin position="155"/>
        <end position="184"/>
    </location>
</feature>
<dbReference type="HOGENOM" id="CLU_008321_1_1_1"/>
<evidence type="ECO:0000313" key="2">
    <source>
        <dbReference type="EMBL" id="CCH58128.1"/>
    </source>
</evidence>
<evidence type="ECO:0000256" key="1">
    <source>
        <dbReference type="SAM" id="MobiDB-lite"/>
    </source>
</evidence>
<dbReference type="InterPro" id="IPR006994">
    <property type="entry name" value="TCF25/Rqc1"/>
</dbReference>
<organism evidence="2 3">
    <name type="scientific">Henningerozyma blattae (strain ATCC 34711 / CBS 6284 / DSM 70876 / NBRC 10599 / NRRL Y-10934 / UCD 77-7)</name>
    <name type="common">Yeast</name>
    <name type="synonym">Tetrapisispora blattae</name>
    <dbReference type="NCBI Taxonomy" id="1071380"/>
    <lineage>
        <taxon>Eukaryota</taxon>
        <taxon>Fungi</taxon>
        <taxon>Dikarya</taxon>
        <taxon>Ascomycota</taxon>
        <taxon>Saccharomycotina</taxon>
        <taxon>Saccharomycetes</taxon>
        <taxon>Saccharomycetales</taxon>
        <taxon>Saccharomycetaceae</taxon>
        <taxon>Henningerozyma</taxon>
    </lineage>
</organism>
<dbReference type="GO" id="GO:0072344">
    <property type="term" value="P:rescue of stalled ribosome"/>
    <property type="evidence" value="ECO:0007669"/>
    <property type="project" value="EnsemblFungi"/>
</dbReference>
<dbReference type="eggNOG" id="KOG2422">
    <property type="taxonomic scope" value="Eukaryota"/>
</dbReference>
<dbReference type="EMBL" id="HE806316">
    <property type="protein sequence ID" value="CCH58128.1"/>
    <property type="molecule type" value="Genomic_DNA"/>
</dbReference>
<gene>
    <name evidence="2" type="primary">TBLA0A03280</name>
    <name evidence="2" type="ORF">TBLA_0A03280</name>
</gene>
<feature type="region of interest" description="Disordered" evidence="1">
    <location>
        <begin position="26"/>
        <end position="140"/>
    </location>
</feature>
<feature type="compositionally biased region" description="Basic residues" evidence="1">
    <location>
        <begin position="102"/>
        <end position="118"/>
    </location>
</feature>
<dbReference type="OMA" id="LEDPLGC"/>
<feature type="compositionally biased region" description="Basic and acidic residues" evidence="1">
    <location>
        <begin position="26"/>
        <end position="35"/>
    </location>
</feature>
<dbReference type="InParanoid" id="I2GVH6"/>
<dbReference type="Proteomes" id="UP000002866">
    <property type="component" value="Chromosome 1"/>
</dbReference>
<dbReference type="STRING" id="1071380.I2GVH6"/>
<dbReference type="KEGG" id="tbl:TBLA_0A03280"/>
<dbReference type="RefSeq" id="XP_004177647.1">
    <property type="nucleotide sequence ID" value="XM_004177599.1"/>
</dbReference>
<accession>I2GVH6</accession>
<dbReference type="GO" id="GO:0030674">
    <property type="term" value="F:protein-macromolecule adaptor activity"/>
    <property type="evidence" value="ECO:0007669"/>
    <property type="project" value="EnsemblFungi"/>
</dbReference>
<dbReference type="GO" id="GO:1990116">
    <property type="term" value="P:ribosome-associated ubiquitin-dependent protein catabolic process"/>
    <property type="evidence" value="ECO:0007669"/>
    <property type="project" value="EnsemblFungi"/>
</dbReference>
<keyword evidence="3" id="KW-1185">Reference proteome</keyword>
<dbReference type="AlphaFoldDB" id="I2GVH6"/>
<reference evidence="2 3" key="1">
    <citation type="journal article" date="2011" name="Proc. Natl. Acad. Sci. U.S.A.">
        <title>Evolutionary erosion of yeast sex chromosomes by mating-type switching accidents.</title>
        <authorList>
            <person name="Gordon J.L."/>
            <person name="Armisen D."/>
            <person name="Proux-Wera E."/>
            <person name="Oheigeartaigh S.S."/>
            <person name="Byrne K.P."/>
            <person name="Wolfe K.H."/>
        </authorList>
    </citation>
    <scope>NUCLEOTIDE SEQUENCE [LARGE SCALE GENOMIC DNA]</scope>
    <source>
        <strain evidence="3">ATCC 34711 / CBS 6284 / DSM 70876 / NBRC 10599 / NRRL Y-10934 / UCD 77-7</strain>
    </source>
</reference>
<dbReference type="GO" id="GO:1990112">
    <property type="term" value="C:RQC complex"/>
    <property type="evidence" value="ECO:0007669"/>
    <property type="project" value="EnsemblFungi"/>
</dbReference>
<sequence length="736" mass="85571">MSSRVLKKLQNDDALLDSILSSHEAKENHISKENVNKNSLNKKPNFNNFMSLMDDEENEDNADESGNDEDEEGLIKDKEINNINSTEDELTPVKKFSLPTKSQKKNLKKKKKAKKLKKNINQDKDEEDEEKINEEDSDFDDMLRQFQKQDILKYGNISNPINRQDSDGDEFFSMSETEDPDHDEDSLFNDLYDDPGFSKFKPQNIKRCSKFFNDDFKLLDPHTEFKLLFDDLSPEALEDIDSLSSTSISPQQLKQIQRLRRLVRNWDGKDHRNVPNGPGGSTHKLQFTKIRQDWLPTQRGEVCMSALSDNEIRDWQLWQRPSDWKEVIEEDMKIWKKYVTYYKFTPLNEELNKKSMTEFYLSVVLHPDHEALTNLIFSQFPYYVPGLLQVSLILIRQGDKSNTNGLLQRALFVFDRALKMSIKFDGLACQLPYTYFFNRQFYLAIFRYISSLAQRGAVGTAAAWCKALWSFSPLEDPLGVRYFIDHYLLLNKEYNYLIELSKSPLVDTYSQWFTLGLSLSTVLSFLSIDEPELAKNALRKAFKYNSVALAYLFVETLAGERSLIKGLNIDEDLASKIETKAYMTRFPQLWTSPNDIAFLNAELKKLLREYQDNKFQISIVQHNYNSDEDSIDSHFFIKDIPINLLRFAILSGESSIMGSIPEEIWSDYKVFEFDVLPPCQTTRESKDALESIETYIDEKHLVESQMARAQDENLLNQIRQLSLEQFLDENPNAGLE</sequence>
<feature type="compositionally biased region" description="Acidic residues" evidence="1">
    <location>
        <begin position="124"/>
        <end position="140"/>
    </location>
</feature>
<evidence type="ECO:0008006" key="4">
    <source>
        <dbReference type="Google" id="ProtNLM"/>
    </source>
</evidence>
<dbReference type="PANTHER" id="PTHR22684:SF0">
    <property type="entry name" value="RIBOSOME QUALITY CONTROL COMPLEX SUBUNIT TCF25"/>
    <property type="match status" value="1"/>
</dbReference>
<feature type="compositionally biased region" description="Polar residues" evidence="1">
    <location>
        <begin position="36"/>
        <end position="50"/>
    </location>
</feature>
<dbReference type="FunCoup" id="I2GVH6">
    <property type="interactions" value="72"/>
</dbReference>
<feature type="compositionally biased region" description="Acidic residues" evidence="1">
    <location>
        <begin position="53"/>
        <end position="72"/>
    </location>
</feature>
<dbReference type="OrthoDB" id="205993at2759"/>
<dbReference type="Pfam" id="PF04910">
    <property type="entry name" value="Tcf25"/>
    <property type="match status" value="1"/>
</dbReference>
<proteinExistence type="predicted"/>